<organism evidence="1 3">
    <name type="scientific">Muromegalovirus G4</name>
    <dbReference type="NCBI Taxonomy" id="524650"/>
    <lineage>
        <taxon>Viruses</taxon>
        <taxon>Duplodnaviria</taxon>
        <taxon>Heunggongvirae</taxon>
        <taxon>Peploviricota</taxon>
        <taxon>Herviviricetes</taxon>
        <taxon>Herpesvirales</taxon>
        <taxon>Orthoherpesviridae</taxon>
        <taxon>Betaherpesvirinae</taxon>
        <taxon>Muromegalovirus</taxon>
        <taxon>Muromegalovirus muridbeta1</taxon>
        <taxon>Murid herpesvirus 1</taxon>
    </lineage>
</organism>
<protein>
    <submittedName>
        <fullName evidence="1">M154.4</fullName>
    </submittedName>
</protein>
<evidence type="ECO:0000313" key="1">
    <source>
        <dbReference type="EMBL" id="ACE95329.1"/>
    </source>
</evidence>
<reference evidence="2" key="2">
    <citation type="submission" date="2020-08" db="EMBL/GenBank/DDBJ databases">
        <title>Repair of an attenuated low passage murine cytomegalovirus bacterial artificial chromosome identifies a novel spiced gene essential for salivary gland tropism.</title>
        <authorList>
            <person name="Redwood A.J."/>
            <person name="Masters L.L."/>
            <person name="Chan B."/>
            <person name="Leary S."/>
            <person name="Forbes C."/>
            <person name="Jonjic S."/>
            <person name="Juranic Lisnic V."/>
            <person name="Lisnic B."/>
            <person name="Smith L.M."/>
        </authorList>
    </citation>
    <scope>NUCLEOTIDE SEQUENCE</scope>
</reference>
<accession>B3UXA2</accession>
<evidence type="ECO:0000313" key="3">
    <source>
        <dbReference type="Proteomes" id="UP000104165"/>
    </source>
</evidence>
<dbReference type="Proteomes" id="UP000104165">
    <property type="component" value="Segment"/>
</dbReference>
<proteinExistence type="predicted"/>
<dbReference type="EMBL" id="MT886700">
    <property type="protein sequence ID" value="QNL29301.1"/>
    <property type="molecule type" value="Genomic_DNA"/>
</dbReference>
<dbReference type="EMBL" id="EU579859">
    <property type="protein sequence ID" value="ACE95329.1"/>
    <property type="molecule type" value="Genomic_DNA"/>
</dbReference>
<gene>
    <name evidence="1" type="primary">m154.4</name>
</gene>
<sequence>MRRRDGISSRLTSLAHISVTSPASWSRPYLGAPPRECDWRADAGFWSGSILSSRYCLSCLSGHTQISTVPLTIVVISHDFSTDRLHHDNLSGHHVFNSMFF</sequence>
<evidence type="ECO:0000313" key="2">
    <source>
        <dbReference type="EMBL" id="QNL29301.1"/>
    </source>
</evidence>
<name>B3UXA2_MUHV1</name>
<reference evidence="1 3" key="1">
    <citation type="journal article" date="2008" name="J. Virol.">
        <title>Laboratory strains of murine cytomegalovirus are genetically similar to but phenotypically distinct from wild strains of virus.</title>
        <authorList>
            <person name="Smith L.M."/>
            <person name="McWhorter A.R."/>
            <person name="Masters L.L."/>
            <person name="Shellam G.R."/>
            <person name="Redwood A.J."/>
        </authorList>
    </citation>
    <scope>NUCLEOTIDE SEQUENCE [LARGE SCALE GENOMIC DNA]</scope>
    <source>
        <strain evidence="1">G4</strain>
    </source>
</reference>